<evidence type="ECO:0000259" key="1">
    <source>
        <dbReference type="PROSITE" id="PS50943"/>
    </source>
</evidence>
<accession>A0A943DBS6</accession>
<dbReference type="AlphaFoldDB" id="A0A943DBS6"/>
<name>A0A943DBS6_9FIRM</name>
<dbReference type="SUPFAM" id="SSF47413">
    <property type="entry name" value="lambda repressor-like DNA-binding domains"/>
    <property type="match status" value="1"/>
</dbReference>
<reference evidence="2" key="1">
    <citation type="submission" date="2021-02" db="EMBL/GenBank/DDBJ databases">
        <title>Infant gut strain persistence is associated with maternal origin, phylogeny, and functional potential including surface adhesion and iron acquisition.</title>
        <authorList>
            <person name="Lou Y.C."/>
        </authorList>
    </citation>
    <scope>NUCLEOTIDE SEQUENCE</scope>
    <source>
        <strain evidence="2">L3_101_000M1_dasL3_101_000M1_concoct_87</strain>
    </source>
</reference>
<evidence type="ECO:0000313" key="3">
    <source>
        <dbReference type="Proteomes" id="UP000759273"/>
    </source>
</evidence>
<dbReference type="Gene3D" id="1.10.260.40">
    <property type="entry name" value="lambda repressor-like DNA-binding domains"/>
    <property type="match status" value="1"/>
</dbReference>
<comment type="caution">
    <text evidence="2">The sequence shown here is derived from an EMBL/GenBank/DDBJ whole genome shotgun (WGS) entry which is preliminary data.</text>
</comment>
<organism evidence="2 3">
    <name type="scientific">Subdoligranulum variabile</name>
    <dbReference type="NCBI Taxonomy" id="214851"/>
    <lineage>
        <taxon>Bacteria</taxon>
        <taxon>Bacillati</taxon>
        <taxon>Bacillota</taxon>
        <taxon>Clostridia</taxon>
        <taxon>Eubacteriales</taxon>
        <taxon>Oscillospiraceae</taxon>
        <taxon>Subdoligranulum</taxon>
    </lineage>
</organism>
<dbReference type="InterPro" id="IPR001387">
    <property type="entry name" value="Cro/C1-type_HTH"/>
</dbReference>
<sequence>MRVLLFGKVSYYTMDTGSRIKLVREHRGLTQQKLGEMLGYGKSSANRIAQYEMGYRSPKANRLKEIAKAMNIREEIFLMPDETPIDLLRILIWYDWEHEGVLQLATSRTANTPPRKTVSPIIYSEQLPLNRLLLDWADKKRSLSVRKITRADYLEWMLQWPPRLP</sequence>
<dbReference type="EMBL" id="JAGZGG010000003">
    <property type="protein sequence ID" value="MBS5331362.1"/>
    <property type="molecule type" value="Genomic_DNA"/>
</dbReference>
<dbReference type="GO" id="GO:0003677">
    <property type="term" value="F:DNA binding"/>
    <property type="evidence" value="ECO:0007669"/>
    <property type="project" value="InterPro"/>
</dbReference>
<evidence type="ECO:0000313" key="2">
    <source>
        <dbReference type="EMBL" id="MBS5331362.1"/>
    </source>
</evidence>
<dbReference type="CDD" id="cd00093">
    <property type="entry name" value="HTH_XRE"/>
    <property type="match status" value="1"/>
</dbReference>
<proteinExistence type="predicted"/>
<dbReference type="PROSITE" id="PS50943">
    <property type="entry name" value="HTH_CROC1"/>
    <property type="match status" value="1"/>
</dbReference>
<feature type="domain" description="HTH cro/C1-type" evidence="1">
    <location>
        <begin position="20"/>
        <end position="77"/>
    </location>
</feature>
<dbReference type="Pfam" id="PF01381">
    <property type="entry name" value="HTH_3"/>
    <property type="match status" value="1"/>
</dbReference>
<gene>
    <name evidence="2" type="ORF">KHY36_02385</name>
</gene>
<dbReference type="SMART" id="SM00530">
    <property type="entry name" value="HTH_XRE"/>
    <property type="match status" value="1"/>
</dbReference>
<dbReference type="InterPro" id="IPR010982">
    <property type="entry name" value="Lambda_DNA-bd_dom_sf"/>
</dbReference>
<dbReference type="Proteomes" id="UP000759273">
    <property type="component" value="Unassembled WGS sequence"/>
</dbReference>
<protein>
    <submittedName>
        <fullName evidence="2">Helix-turn-helix transcriptional regulator</fullName>
    </submittedName>
</protein>